<evidence type="ECO:0000256" key="8">
    <source>
        <dbReference type="RuleBase" id="RU000612"/>
    </source>
</evidence>
<keyword evidence="7" id="KW-0963">Cytoplasm</keyword>
<organism evidence="9 10">
    <name type="scientific">Oceanococcus atlanticus</name>
    <dbReference type="NCBI Taxonomy" id="1317117"/>
    <lineage>
        <taxon>Bacteria</taxon>
        <taxon>Pseudomonadati</taxon>
        <taxon>Pseudomonadota</taxon>
        <taxon>Gammaproteobacteria</taxon>
        <taxon>Chromatiales</taxon>
        <taxon>Oceanococcaceae</taxon>
        <taxon>Oceanococcus</taxon>
    </lineage>
</organism>
<dbReference type="InterPro" id="IPR035482">
    <property type="entry name" value="SIS_PGI_2"/>
</dbReference>
<dbReference type="Pfam" id="PF00342">
    <property type="entry name" value="PGI"/>
    <property type="match status" value="1"/>
</dbReference>
<evidence type="ECO:0000256" key="7">
    <source>
        <dbReference type="HAMAP-Rule" id="MF_00473"/>
    </source>
</evidence>
<gene>
    <name evidence="7 9" type="primary">pgi</name>
    <name evidence="9" type="ORF">ATO7_03330</name>
</gene>
<dbReference type="RefSeq" id="WP_083559511.1">
    <property type="nucleotide sequence ID" value="NZ_AQQV01000001.1"/>
</dbReference>
<dbReference type="PRINTS" id="PR00662">
    <property type="entry name" value="G6PISOMERASE"/>
</dbReference>
<evidence type="ECO:0000256" key="2">
    <source>
        <dbReference type="ARBA" id="ARBA00006604"/>
    </source>
</evidence>
<proteinExistence type="inferred from homology"/>
<keyword evidence="5 7" id="KW-0413">Isomerase</keyword>
<dbReference type="GO" id="GO:0048029">
    <property type="term" value="F:monosaccharide binding"/>
    <property type="evidence" value="ECO:0007669"/>
    <property type="project" value="TreeGrafter"/>
</dbReference>
<dbReference type="Gene3D" id="3.40.50.10490">
    <property type="entry name" value="Glucose-6-phosphate isomerase like protein, domain 1"/>
    <property type="match status" value="2"/>
</dbReference>
<dbReference type="PROSITE" id="PS00765">
    <property type="entry name" value="P_GLUCOSE_ISOMERASE_1"/>
    <property type="match status" value="1"/>
</dbReference>
<protein>
    <recommendedName>
        <fullName evidence="7">Glucose-6-phosphate isomerase</fullName>
        <shortName evidence="7">GPI</shortName>
        <ecNumber evidence="7">5.3.1.9</ecNumber>
    </recommendedName>
    <alternativeName>
        <fullName evidence="7">Phosphoglucose isomerase</fullName>
        <shortName evidence="7">PGI</shortName>
    </alternativeName>
    <alternativeName>
        <fullName evidence="7">Phosphohexose isomerase</fullName>
        <shortName evidence="7">PHI</shortName>
    </alternativeName>
</protein>
<dbReference type="CDD" id="cd05016">
    <property type="entry name" value="SIS_PGI_2"/>
    <property type="match status" value="1"/>
</dbReference>
<dbReference type="GO" id="GO:0051156">
    <property type="term" value="P:glucose 6-phosphate metabolic process"/>
    <property type="evidence" value="ECO:0007669"/>
    <property type="project" value="TreeGrafter"/>
</dbReference>
<dbReference type="GO" id="GO:0006096">
    <property type="term" value="P:glycolytic process"/>
    <property type="evidence" value="ECO:0007669"/>
    <property type="project" value="UniProtKB-UniRule"/>
</dbReference>
<keyword evidence="10" id="KW-1185">Reference proteome</keyword>
<dbReference type="UniPathway" id="UPA00138"/>
<dbReference type="CDD" id="cd05015">
    <property type="entry name" value="SIS_PGI_1"/>
    <property type="match status" value="1"/>
</dbReference>
<dbReference type="PANTHER" id="PTHR11469">
    <property type="entry name" value="GLUCOSE-6-PHOSPHATE ISOMERASE"/>
    <property type="match status" value="1"/>
</dbReference>
<evidence type="ECO:0000313" key="10">
    <source>
        <dbReference type="Proteomes" id="UP000192342"/>
    </source>
</evidence>
<comment type="pathway">
    <text evidence="7">Carbohydrate biosynthesis; gluconeogenesis.</text>
</comment>
<comment type="similarity">
    <text evidence="2 7 8">Belongs to the GPI family.</text>
</comment>
<dbReference type="InterPro" id="IPR023096">
    <property type="entry name" value="G6P_Isomerase_C"/>
</dbReference>
<dbReference type="OrthoDB" id="140919at2"/>
<comment type="pathway">
    <text evidence="1 7 8">Carbohydrate degradation; glycolysis; D-glyceraldehyde 3-phosphate and glycerone phosphate from D-glucose: step 2/4.</text>
</comment>
<dbReference type="EMBL" id="AQQV01000001">
    <property type="protein sequence ID" value="ORE88875.1"/>
    <property type="molecule type" value="Genomic_DNA"/>
</dbReference>
<dbReference type="STRING" id="1317117.ATO7_03330"/>
<feature type="active site" evidence="7">
    <location>
        <position position="494"/>
    </location>
</feature>
<dbReference type="InterPro" id="IPR001672">
    <property type="entry name" value="G6P_Isomerase"/>
</dbReference>
<evidence type="ECO:0000256" key="3">
    <source>
        <dbReference type="ARBA" id="ARBA00022432"/>
    </source>
</evidence>
<dbReference type="InterPro" id="IPR046348">
    <property type="entry name" value="SIS_dom_sf"/>
</dbReference>
<dbReference type="UniPathway" id="UPA00109">
    <property type="reaction ID" value="UER00181"/>
</dbReference>
<feature type="active site" description="Proton donor" evidence="7">
    <location>
        <position position="346"/>
    </location>
</feature>
<dbReference type="GO" id="GO:0097367">
    <property type="term" value="F:carbohydrate derivative binding"/>
    <property type="evidence" value="ECO:0007669"/>
    <property type="project" value="InterPro"/>
</dbReference>
<keyword evidence="4 7" id="KW-0324">Glycolysis</keyword>
<comment type="subcellular location">
    <subcellularLocation>
        <location evidence="7">Cytoplasm</location>
    </subcellularLocation>
</comment>
<dbReference type="PROSITE" id="PS00174">
    <property type="entry name" value="P_GLUCOSE_ISOMERASE_2"/>
    <property type="match status" value="1"/>
</dbReference>
<dbReference type="InterPro" id="IPR018189">
    <property type="entry name" value="Phosphoglucose_isomerase_CS"/>
</dbReference>
<dbReference type="InterPro" id="IPR035476">
    <property type="entry name" value="SIS_PGI_1"/>
</dbReference>
<dbReference type="SUPFAM" id="SSF53697">
    <property type="entry name" value="SIS domain"/>
    <property type="match status" value="1"/>
</dbReference>
<dbReference type="GO" id="GO:0006094">
    <property type="term" value="P:gluconeogenesis"/>
    <property type="evidence" value="ECO:0007669"/>
    <property type="project" value="UniProtKB-UniRule"/>
</dbReference>
<comment type="catalytic activity">
    <reaction evidence="6 7 8">
        <text>alpha-D-glucose 6-phosphate = beta-D-fructose 6-phosphate</text>
        <dbReference type="Rhea" id="RHEA:11816"/>
        <dbReference type="ChEBI" id="CHEBI:57634"/>
        <dbReference type="ChEBI" id="CHEBI:58225"/>
        <dbReference type="EC" id="5.3.1.9"/>
    </reaction>
</comment>
<dbReference type="AlphaFoldDB" id="A0A1Y1SGT2"/>
<dbReference type="NCBIfam" id="NF001211">
    <property type="entry name" value="PRK00179.1"/>
    <property type="match status" value="1"/>
</dbReference>
<evidence type="ECO:0000256" key="1">
    <source>
        <dbReference type="ARBA" id="ARBA00004926"/>
    </source>
</evidence>
<feature type="active site" evidence="7">
    <location>
        <position position="377"/>
    </location>
</feature>
<name>A0A1Y1SGT2_9GAMM</name>
<dbReference type="Gene3D" id="1.10.1390.10">
    <property type="match status" value="1"/>
</dbReference>
<evidence type="ECO:0000313" key="9">
    <source>
        <dbReference type="EMBL" id="ORE88875.1"/>
    </source>
</evidence>
<evidence type="ECO:0000256" key="4">
    <source>
        <dbReference type="ARBA" id="ARBA00023152"/>
    </source>
</evidence>
<keyword evidence="3 7" id="KW-0312">Gluconeogenesis</keyword>
<dbReference type="HAMAP" id="MF_00473">
    <property type="entry name" value="G6P_isomerase"/>
    <property type="match status" value="1"/>
</dbReference>
<dbReference type="Proteomes" id="UP000192342">
    <property type="component" value="Unassembled WGS sequence"/>
</dbReference>
<sequence length="525" mass="56658">MLHVGNTPTTQVLREHAARWEKLHLGQVIDGDAEARAQLTLSAGPLQLDFSRQRLDAAVVSDLVALAEVCELPQAMAAMCRGDELNASEGRAVLHAALRSACCGDAVREQVQAEQQRMRRLVEDVQTGRLSNVQGQVYTDVINIGIGGSDLGPRLVVNALSGLQPAQDGLRAHFLGNPDAADLNVRLRDLDPRRCLCVIASKSFTTLETQLVARHVRSWLTAGGGDVARQCLAVTAAPDKAAEFGIAAAQTYAMWDWVGGRFSLWSSVGLSAALALGWARFEQLLAGAASMDEHFFSTPLDANLPVIWGLIGIWNRNFLRASSQVTAVYSERLADLPNWLQQLEMESNGKSVGRDGKPLPHPTSPVQWGGVGTSVQHAFFQMLHQGSEAHPVDFILPREVPGGEAHMQGQLLGNALAQAAALSHGREGVAGGYEGAHAAWRQFEGNRPSSLIWLETLDAYALGALLAAYEHRCFVQGWLWGLNSFDQFGVELGKVLARAIDAALSDTSQSWPDPLLARQAQALKS</sequence>
<dbReference type="GO" id="GO:0005829">
    <property type="term" value="C:cytosol"/>
    <property type="evidence" value="ECO:0007669"/>
    <property type="project" value="TreeGrafter"/>
</dbReference>
<evidence type="ECO:0000256" key="6">
    <source>
        <dbReference type="ARBA" id="ARBA00029321"/>
    </source>
</evidence>
<dbReference type="EC" id="5.3.1.9" evidence="7"/>
<dbReference type="PROSITE" id="PS51463">
    <property type="entry name" value="P_GLUCOSE_ISOMERASE_3"/>
    <property type="match status" value="1"/>
</dbReference>
<dbReference type="GO" id="GO:0004347">
    <property type="term" value="F:glucose-6-phosphate isomerase activity"/>
    <property type="evidence" value="ECO:0007669"/>
    <property type="project" value="UniProtKB-UniRule"/>
</dbReference>
<accession>A0A1Y1SGT2</accession>
<reference evidence="9 10" key="1">
    <citation type="submission" date="2013-04" db="EMBL/GenBank/DDBJ databases">
        <title>Oceanococcus atlanticus 22II-S10r2 Genome Sequencing.</title>
        <authorList>
            <person name="Lai Q."/>
            <person name="Li G."/>
            <person name="Shao Z."/>
        </authorList>
    </citation>
    <scope>NUCLEOTIDE SEQUENCE [LARGE SCALE GENOMIC DNA]</scope>
    <source>
        <strain evidence="9 10">22II-S10r2</strain>
    </source>
</reference>
<comment type="function">
    <text evidence="7">Catalyzes the reversible isomerization of glucose-6-phosphate to fructose-6-phosphate.</text>
</comment>
<comment type="caution">
    <text evidence="9">The sequence shown here is derived from an EMBL/GenBank/DDBJ whole genome shotgun (WGS) entry which is preliminary data.</text>
</comment>
<dbReference type="PANTHER" id="PTHR11469:SF1">
    <property type="entry name" value="GLUCOSE-6-PHOSPHATE ISOMERASE"/>
    <property type="match status" value="1"/>
</dbReference>
<evidence type="ECO:0000256" key="5">
    <source>
        <dbReference type="ARBA" id="ARBA00023235"/>
    </source>
</evidence>